<accession>A0A1M5KLT8</accession>
<evidence type="ECO:0000313" key="4">
    <source>
        <dbReference type="Proteomes" id="UP000189796"/>
    </source>
</evidence>
<evidence type="ECO:0000256" key="1">
    <source>
        <dbReference type="ARBA" id="ARBA00022676"/>
    </source>
</evidence>
<dbReference type="NCBIfam" id="TIGR00696">
    <property type="entry name" value="wecG_tagA_cpsF"/>
    <property type="match status" value="1"/>
</dbReference>
<dbReference type="Pfam" id="PF03808">
    <property type="entry name" value="Glyco_tran_WecG"/>
    <property type="match status" value="1"/>
</dbReference>
<evidence type="ECO:0000313" key="3">
    <source>
        <dbReference type="EMBL" id="SHG53163.1"/>
    </source>
</evidence>
<dbReference type="PANTHER" id="PTHR34136:SF1">
    <property type="entry name" value="UDP-N-ACETYL-D-MANNOSAMINURONIC ACID TRANSFERASE"/>
    <property type="match status" value="1"/>
</dbReference>
<dbReference type="GO" id="GO:0016758">
    <property type="term" value="F:hexosyltransferase activity"/>
    <property type="evidence" value="ECO:0007669"/>
    <property type="project" value="TreeGrafter"/>
</dbReference>
<gene>
    <name evidence="3" type="ORF">SAMN05443248_1864</name>
</gene>
<dbReference type="PANTHER" id="PTHR34136">
    <property type="match status" value="1"/>
</dbReference>
<dbReference type="EMBL" id="LT670817">
    <property type="protein sequence ID" value="SHG53163.1"/>
    <property type="molecule type" value="Genomic_DNA"/>
</dbReference>
<dbReference type="OrthoDB" id="9771846at2"/>
<name>A0A1M5KLT8_9BRAD</name>
<proteinExistence type="predicted"/>
<dbReference type="Proteomes" id="UP000189796">
    <property type="component" value="Chromosome I"/>
</dbReference>
<dbReference type="InterPro" id="IPR004629">
    <property type="entry name" value="WecG_TagA_CpsF"/>
</dbReference>
<sequence length="263" mass="29095">MDTQKPHHRNLTVDGITINVVSLPEAVSSIVSAAEHGDNFCVCTLNLDHVVQLQQRPDFRAAYRRARFVTADGFPIVVLSRLMGTRIRRTTGADLVEPVCREAQKKRLPIFMMGSNDRTLSITAERLSKRFRGLQVAGYYAPAANFDPYSSEADFAIDSIRASGAKLCFLALGAPRQELFAARCLDRLNGTGLLCIGAALDFIAGTQTRAPSITQKAGLEWAWRMLRDPRRLGPRYARCVAVVPRLVARTIPQIVNARMRKAA</sequence>
<organism evidence="3 4">
    <name type="scientific">Bradyrhizobium erythrophlei</name>
    <dbReference type="NCBI Taxonomy" id="1437360"/>
    <lineage>
        <taxon>Bacteria</taxon>
        <taxon>Pseudomonadati</taxon>
        <taxon>Pseudomonadota</taxon>
        <taxon>Alphaproteobacteria</taxon>
        <taxon>Hyphomicrobiales</taxon>
        <taxon>Nitrobacteraceae</taxon>
        <taxon>Bradyrhizobium</taxon>
    </lineage>
</organism>
<keyword evidence="2" id="KW-0808">Transferase</keyword>
<dbReference type="CDD" id="cd06533">
    <property type="entry name" value="Glyco_transf_WecG_TagA"/>
    <property type="match status" value="1"/>
</dbReference>
<dbReference type="RefSeq" id="WP_079600967.1">
    <property type="nucleotide sequence ID" value="NZ_LT670817.1"/>
</dbReference>
<reference evidence="3 4" key="1">
    <citation type="submission" date="2016-11" db="EMBL/GenBank/DDBJ databases">
        <authorList>
            <person name="Jaros S."/>
            <person name="Januszkiewicz K."/>
            <person name="Wedrychowicz H."/>
        </authorList>
    </citation>
    <scope>NUCLEOTIDE SEQUENCE [LARGE SCALE GENOMIC DNA]</scope>
    <source>
        <strain evidence="3 4">GAS138</strain>
    </source>
</reference>
<keyword evidence="1" id="KW-0328">Glycosyltransferase</keyword>
<protein>
    <submittedName>
        <fullName evidence="3">Polymer biosynthesis protein, WecB/TagA/CpsF family</fullName>
    </submittedName>
</protein>
<evidence type="ECO:0000256" key="2">
    <source>
        <dbReference type="ARBA" id="ARBA00022679"/>
    </source>
</evidence>
<dbReference type="AlphaFoldDB" id="A0A1M5KLT8"/>